<proteinExistence type="predicted"/>
<feature type="compositionally biased region" description="Polar residues" evidence="1">
    <location>
        <begin position="111"/>
        <end position="123"/>
    </location>
</feature>
<comment type="caution">
    <text evidence="3">The sequence shown here is derived from an EMBL/GenBank/DDBJ whole genome shotgun (WGS) entry which is preliminary data.</text>
</comment>
<feature type="domain" description="CCHC-type" evidence="2">
    <location>
        <begin position="152"/>
        <end position="168"/>
    </location>
</feature>
<dbReference type="Pfam" id="PF00098">
    <property type="entry name" value="zf-CCHC"/>
    <property type="match status" value="1"/>
</dbReference>
<gene>
    <name evidence="3" type="ORF">AAHA92_00724</name>
</gene>
<feature type="compositionally biased region" description="Basic residues" evidence="1">
    <location>
        <begin position="130"/>
        <end position="140"/>
    </location>
</feature>
<feature type="region of interest" description="Disordered" evidence="1">
    <location>
        <begin position="108"/>
        <end position="210"/>
    </location>
</feature>
<name>A0ABD1IKI2_SALDI</name>
<dbReference type="Gene3D" id="4.10.60.10">
    <property type="entry name" value="Zinc finger, CCHC-type"/>
    <property type="match status" value="1"/>
</dbReference>
<evidence type="ECO:0000313" key="3">
    <source>
        <dbReference type="EMBL" id="KAL1569218.1"/>
    </source>
</evidence>
<organism evidence="3 4">
    <name type="scientific">Salvia divinorum</name>
    <name type="common">Maria pastora</name>
    <name type="synonym">Diviner's sage</name>
    <dbReference type="NCBI Taxonomy" id="28513"/>
    <lineage>
        <taxon>Eukaryota</taxon>
        <taxon>Viridiplantae</taxon>
        <taxon>Streptophyta</taxon>
        <taxon>Embryophyta</taxon>
        <taxon>Tracheophyta</taxon>
        <taxon>Spermatophyta</taxon>
        <taxon>Magnoliopsida</taxon>
        <taxon>eudicotyledons</taxon>
        <taxon>Gunneridae</taxon>
        <taxon>Pentapetalae</taxon>
        <taxon>asterids</taxon>
        <taxon>lamiids</taxon>
        <taxon>Lamiales</taxon>
        <taxon>Lamiaceae</taxon>
        <taxon>Nepetoideae</taxon>
        <taxon>Mentheae</taxon>
        <taxon>Salviinae</taxon>
        <taxon>Salvia</taxon>
        <taxon>Salvia subgen. Calosphace</taxon>
    </lineage>
</organism>
<feature type="compositionally biased region" description="Basic and acidic residues" evidence="1">
    <location>
        <begin position="158"/>
        <end position="167"/>
    </location>
</feature>
<dbReference type="SMART" id="SM00343">
    <property type="entry name" value="ZnF_C2HC"/>
    <property type="match status" value="1"/>
</dbReference>
<dbReference type="InterPro" id="IPR036875">
    <property type="entry name" value="Znf_CCHC_sf"/>
</dbReference>
<sequence length="210" mass="23490">MRSMLKQQGLWAPLTGKAKKADENDEEWITLDEKAHSTIMLCLSDDVIIEVADQETVVALWTKLENLYMTKSLTNKLLLMQRLFRLCMREEDEDAALILLVSLPESEDRQQTTSSAMKNQASALSVMGKGQKKFGKKKSNSKGSKGPKPGDICNYCKEPGHWKFDCPKKKKKQGKKKDADGSTTVAEADDTNSEEGLALVADKQPHWNDV</sequence>
<dbReference type="Pfam" id="PF14223">
    <property type="entry name" value="Retrotran_gag_2"/>
    <property type="match status" value="1"/>
</dbReference>
<dbReference type="Proteomes" id="UP001567538">
    <property type="component" value="Unassembled WGS sequence"/>
</dbReference>
<protein>
    <recommendedName>
        <fullName evidence="2">CCHC-type domain-containing protein</fullName>
    </recommendedName>
</protein>
<dbReference type="EMBL" id="JBEAFC010000001">
    <property type="protein sequence ID" value="KAL1569218.1"/>
    <property type="molecule type" value="Genomic_DNA"/>
</dbReference>
<dbReference type="SUPFAM" id="SSF57756">
    <property type="entry name" value="Retrovirus zinc finger-like domains"/>
    <property type="match status" value="1"/>
</dbReference>
<feature type="compositionally biased region" description="Low complexity" evidence="1">
    <location>
        <begin position="141"/>
        <end position="150"/>
    </location>
</feature>
<dbReference type="AlphaFoldDB" id="A0ABD1IKI2"/>
<reference evidence="3 4" key="1">
    <citation type="submission" date="2024-06" db="EMBL/GenBank/DDBJ databases">
        <title>A chromosome level genome sequence of Diviner's sage (Salvia divinorum).</title>
        <authorList>
            <person name="Ford S.A."/>
            <person name="Ro D.-K."/>
            <person name="Ness R.W."/>
            <person name="Phillips M.A."/>
        </authorList>
    </citation>
    <scope>NUCLEOTIDE SEQUENCE [LARGE SCALE GENOMIC DNA]</scope>
    <source>
        <strain evidence="3">SAF-2024a</strain>
        <tissue evidence="3">Leaf</tissue>
    </source>
</reference>
<evidence type="ECO:0000313" key="4">
    <source>
        <dbReference type="Proteomes" id="UP001567538"/>
    </source>
</evidence>
<evidence type="ECO:0000256" key="1">
    <source>
        <dbReference type="SAM" id="MobiDB-lite"/>
    </source>
</evidence>
<dbReference type="InterPro" id="IPR001878">
    <property type="entry name" value="Znf_CCHC"/>
</dbReference>
<evidence type="ECO:0000259" key="2">
    <source>
        <dbReference type="SMART" id="SM00343"/>
    </source>
</evidence>
<accession>A0ABD1IKI2</accession>
<keyword evidence="4" id="KW-1185">Reference proteome</keyword>